<reference evidence="6 7" key="1">
    <citation type="submission" date="2018-04" db="EMBL/GenBank/DDBJ databases">
        <authorList>
            <person name="Zhang X."/>
            <person name="Yuan J."/>
            <person name="Li F."/>
            <person name="Xiang J."/>
        </authorList>
    </citation>
    <scope>NUCLEOTIDE SEQUENCE [LARGE SCALE GENOMIC DNA]</scope>
    <source>
        <tissue evidence="6">Muscle</tissue>
    </source>
</reference>
<dbReference type="PROSITE" id="PS00657">
    <property type="entry name" value="FORK_HEAD_1"/>
    <property type="match status" value="1"/>
</dbReference>
<feature type="region of interest" description="Disordered" evidence="4">
    <location>
        <begin position="307"/>
        <end position="341"/>
    </location>
</feature>
<dbReference type="Gene3D" id="1.10.10.10">
    <property type="entry name" value="Winged helix-like DNA-binding domain superfamily/Winged helix DNA-binding domain"/>
    <property type="match status" value="1"/>
</dbReference>
<dbReference type="EMBL" id="QCYY01002914">
    <property type="protein sequence ID" value="ROT66634.1"/>
    <property type="molecule type" value="Genomic_DNA"/>
</dbReference>
<dbReference type="Pfam" id="PF00250">
    <property type="entry name" value="Forkhead"/>
    <property type="match status" value="1"/>
</dbReference>
<dbReference type="InterPro" id="IPR036388">
    <property type="entry name" value="WH-like_DNA-bd_sf"/>
</dbReference>
<dbReference type="AlphaFoldDB" id="A0A3R7PHG2"/>
<organism evidence="6 7">
    <name type="scientific">Penaeus vannamei</name>
    <name type="common">Whiteleg shrimp</name>
    <name type="synonym">Litopenaeus vannamei</name>
    <dbReference type="NCBI Taxonomy" id="6689"/>
    <lineage>
        <taxon>Eukaryota</taxon>
        <taxon>Metazoa</taxon>
        <taxon>Ecdysozoa</taxon>
        <taxon>Arthropoda</taxon>
        <taxon>Crustacea</taxon>
        <taxon>Multicrustacea</taxon>
        <taxon>Malacostraca</taxon>
        <taxon>Eumalacostraca</taxon>
        <taxon>Eucarida</taxon>
        <taxon>Decapoda</taxon>
        <taxon>Dendrobranchiata</taxon>
        <taxon>Penaeoidea</taxon>
        <taxon>Penaeidae</taxon>
        <taxon>Penaeus</taxon>
    </lineage>
</organism>
<dbReference type="STRING" id="6689.A0A3R7PHG2"/>
<dbReference type="FunFam" id="1.10.10.10:FF:001472">
    <property type="entry name" value="Forkhead domain protein 1"/>
    <property type="match status" value="1"/>
</dbReference>
<evidence type="ECO:0000256" key="1">
    <source>
        <dbReference type="ARBA" id="ARBA00023125"/>
    </source>
</evidence>
<dbReference type="Proteomes" id="UP000283509">
    <property type="component" value="Unassembled WGS sequence"/>
</dbReference>
<evidence type="ECO:0000259" key="5">
    <source>
        <dbReference type="PROSITE" id="PS50039"/>
    </source>
</evidence>
<dbReference type="CDD" id="cd20027">
    <property type="entry name" value="FH_FOXL1"/>
    <property type="match status" value="1"/>
</dbReference>
<dbReference type="InterPro" id="IPR047514">
    <property type="entry name" value="FH_FOXL1"/>
</dbReference>
<comment type="caution">
    <text evidence="6">The sequence shown here is derived from an EMBL/GenBank/DDBJ whole genome shotgun (WGS) entry which is preliminary data.</text>
</comment>
<dbReference type="GO" id="GO:0030154">
    <property type="term" value="P:cell differentiation"/>
    <property type="evidence" value="ECO:0007669"/>
    <property type="project" value="TreeGrafter"/>
</dbReference>
<dbReference type="InterPro" id="IPR001766">
    <property type="entry name" value="Fork_head_dom"/>
</dbReference>
<dbReference type="PROSITE" id="PS50039">
    <property type="entry name" value="FORK_HEAD_3"/>
    <property type="match status" value="1"/>
</dbReference>
<evidence type="ECO:0000256" key="4">
    <source>
        <dbReference type="SAM" id="MobiDB-lite"/>
    </source>
</evidence>
<evidence type="ECO:0000256" key="2">
    <source>
        <dbReference type="ARBA" id="ARBA00023242"/>
    </source>
</evidence>
<dbReference type="PROSITE" id="PS00658">
    <property type="entry name" value="FORK_HEAD_2"/>
    <property type="match status" value="1"/>
</dbReference>
<comment type="subcellular location">
    <subcellularLocation>
        <location evidence="3">Nucleus</location>
    </subcellularLocation>
</comment>
<dbReference type="PANTHER" id="PTHR11829">
    <property type="entry name" value="FORKHEAD BOX PROTEIN"/>
    <property type="match status" value="1"/>
</dbReference>
<feature type="region of interest" description="Disordered" evidence="4">
    <location>
        <begin position="152"/>
        <end position="224"/>
    </location>
</feature>
<evidence type="ECO:0000313" key="6">
    <source>
        <dbReference type="EMBL" id="ROT66634.1"/>
    </source>
</evidence>
<dbReference type="PRINTS" id="PR00053">
    <property type="entry name" value="FORKHEAD"/>
</dbReference>
<name>A0A3R7PHG2_PENVA</name>
<keyword evidence="1 3" id="KW-0238">DNA-binding</keyword>
<dbReference type="PANTHER" id="PTHR11829:SF388">
    <property type="entry name" value="FORK HEAD DOMAIN-CONTAINING PROTEIN L1-RELATED"/>
    <property type="match status" value="1"/>
</dbReference>
<keyword evidence="7" id="KW-1185">Reference proteome</keyword>
<dbReference type="GO" id="GO:0005634">
    <property type="term" value="C:nucleus"/>
    <property type="evidence" value="ECO:0007669"/>
    <property type="project" value="UniProtKB-SubCell"/>
</dbReference>
<dbReference type="InterPro" id="IPR018122">
    <property type="entry name" value="TF_fork_head_CS_1"/>
</dbReference>
<dbReference type="SMART" id="SM00339">
    <property type="entry name" value="FH"/>
    <property type="match status" value="1"/>
</dbReference>
<dbReference type="SUPFAM" id="SSF46785">
    <property type="entry name" value="Winged helix' DNA-binding domain"/>
    <property type="match status" value="1"/>
</dbReference>
<feature type="domain" description="Fork-head" evidence="5">
    <location>
        <begin position="65"/>
        <end position="159"/>
    </location>
</feature>
<feature type="region of interest" description="Disordered" evidence="4">
    <location>
        <begin position="347"/>
        <end position="366"/>
    </location>
</feature>
<dbReference type="GO" id="GO:0000981">
    <property type="term" value="F:DNA-binding transcription factor activity, RNA polymerase II-specific"/>
    <property type="evidence" value="ECO:0007669"/>
    <property type="project" value="TreeGrafter"/>
</dbReference>
<feature type="compositionally biased region" description="Low complexity" evidence="4">
    <location>
        <begin position="347"/>
        <end position="359"/>
    </location>
</feature>
<dbReference type="OrthoDB" id="5954824at2759"/>
<sequence>MNPAVSSTSVFPTLPLSSVYPSQIYLSQLLSSSLPATYAPTLPASLLFPPCRLGVAGQESEVHQKPPFSYIALIAMAIRNCPEQKITLAGIYRFIMDRFPYYRHNRQGWQNSIRHNLSLNDCFIKVPREKGRPGKGSYWALDPACSDMFENGNYRRRKRRPRQPLAPPTPVKDARGQGGRVCKPGQKKEELGPVDVPEEGDPRVPPSPALMEGDGRLKGKAGRGDGAIQFDFPLALPFGHDRGSPGEELGHYESLRSYLKPSCVSQEIVEEPWRVSALTSTSQRKDSEDLKRPTMLPSLHCLKESFQTPSQNSRFREPETKLEPFQNRWSPLHQTPRTHHDRLHLAQNPLPSLSSSSRSARQRTHNHQSIFPGVQALKSAGGTWLEHVDLLESNSLVKREYPELFSLSKGLTNHDLQGASKKGKSFLIENLIN</sequence>
<protein>
    <submittedName>
        <fullName evidence="6">Putative forkhead box protein L1-like</fullName>
    </submittedName>
</protein>
<proteinExistence type="predicted"/>
<accession>A0A3R7PHG2</accession>
<keyword evidence="2 3" id="KW-0539">Nucleus</keyword>
<dbReference type="GO" id="GO:0000978">
    <property type="term" value="F:RNA polymerase II cis-regulatory region sequence-specific DNA binding"/>
    <property type="evidence" value="ECO:0007669"/>
    <property type="project" value="TreeGrafter"/>
</dbReference>
<evidence type="ECO:0000313" key="7">
    <source>
        <dbReference type="Proteomes" id="UP000283509"/>
    </source>
</evidence>
<dbReference type="GO" id="GO:0009653">
    <property type="term" value="P:anatomical structure morphogenesis"/>
    <property type="evidence" value="ECO:0007669"/>
    <property type="project" value="TreeGrafter"/>
</dbReference>
<dbReference type="InterPro" id="IPR030456">
    <property type="entry name" value="TF_fork_head_CS_2"/>
</dbReference>
<reference evidence="6 7" key="2">
    <citation type="submission" date="2019-01" db="EMBL/GenBank/DDBJ databases">
        <title>The decoding of complex shrimp genome reveals the adaptation for benthos swimmer, frequently molting mechanism and breeding impact on genome.</title>
        <authorList>
            <person name="Sun Y."/>
            <person name="Gao Y."/>
            <person name="Yu Y."/>
        </authorList>
    </citation>
    <scope>NUCLEOTIDE SEQUENCE [LARGE SCALE GENOMIC DNA]</scope>
    <source>
        <tissue evidence="6">Muscle</tissue>
    </source>
</reference>
<dbReference type="InterPro" id="IPR036390">
    <property type="entry name" value="WH_DNA-bd_sf"/>
</dbReference>
<gene>
    <name evidence="6" type="ORF">C7M84_015329</name>
</gene>
<dbReference type="InterPro" id="IPR050211">
    <property type="entry name" value="FOX_domain-containing"/>
</dbReference>
<feature type="DNA-binding region" description="Fork-head" evidence="3">
    <location>
        <begin position="65"/>
        <end position="159"/>
    </location>
</feature>
<evidence type="ECO:0000256" key="3">
    <source>
        <dbReference type="PROSITE-ProRule" id="PRU00089"/>
    </source>
</evidence>